<evidence type="ECO:0000256" key="7">
    <source>
        <dbReference type="ARBA" id="ARBA00022694"/>
    </source>
</evidence>
<evidence type="ECO:0000256" key="2">
    <source>
        <dbReference type="ARBA" id="ARBA00004123"/>
    </source>
</evidence>
<dbReference type="GO" id="GO:0008176">
    <property type="term" value="F:tRNA (guanine(46)-N7)-methyltransferase activity"/>
    <property type="evidence" value="ECO:0007669"/>
    <property type="project" value="UniProtKB-UniRule"/>
</dbReference>
<evidence type="ECO:0000256" key="5">
    <source>
        <dbReference type="ARBA" id="ARBA00022679"/>
    </source>
</evidence>
<dbReference type="OMA" id="LPNYFAK"/>
<organism evidence="13 14">
    <name type="scientific">Hypholoma sublateritium (strain FD-334 SS-4)</name>
    <dbReference type="NCBI Taxonomy" id="945553"/>
    <lineage>
        <taxon>Eukaryota</taxon>
        <taxon>Fungi</taxon>
        <taxon>Dikarya</taxon>
        <taxon>Basidiomycota</taxon>
        <taxon>Agaricomycotina</taxon>
        <taxon>Agaricomycetes</taxon>
        <taxon>Agaricomycetidae</taxon>
        <taxon>Agaricales</taxon>
        <taxon>Agaricineae</taxon>
        <taxon>Strophariaceae</taxon>
        <taxon>Hypholoma</taxon>
    </lineage>
</organism>
<keyword evidence="9 11" id="KW-0539">Nucleus</keyword>
<feature type="active site" evidence="11">
    <location>
        <position position="156"/>
    </location>
</feature>
<dbReference type="PANTHER" id="PTHR23417">
    <property type="entry name" value="3-DEOXY-D-MANNO-OCTULOSONIC-ACID TRANSFERASE/TRNA GUANINE-N 7 - -METHYLTRANSFERASE"/>
    <property type="match status" value="1"/>
</dbReference>
<keyword evidence="4 11" id="KW-0489">Methyltransferase</keyword>
<evidence type="ECO:0000256" key="11">
    <source>
        <dbReference type="HAMAP-Rule" id="MF_03055"/>
    </source>
</evidence>
<keyword evidence="8 11" id="KW-0694">RNA-binding</keyword>
<dbReference type="EMBL" id="KN817546">
    <property type="protein sequence ID" value="KJA23024.1"/>
    <property type="molecule type" value="Genomic_DNA"/>
</dbReference>
<comment type="similarity">
    <text evidence="11">Belongs to the class I-like SAM-binding methyltransferase superfamily. TrmB family.</text>
</comment>
<evidence type="ECO:0000256" key="9">
    <source>
        <dbReference type="ARBA" id="ARBA00023242"/>
    </source>
</evidence>
<dbReference type="InterPro" id="IPR025763">
    <property type="entry name" value="Trm8_euk"/>
</dbReference>
<dbReference type="Gene3D" id="3.40.50.150">
    <property type="entry name" value="Vaccinia Virus protein VP39"/>
    <property type="match status" value="1"/>
</dbReference>
<keyword evidence="14" id="KW-1185">Reference proteome</keyword>
<dbReference type="SUPFAM" id="SSF53335">
    <property type="entry name" value="S-adenosyl-L-methionine-dependent methyltransferases"/>
    <property type="match status" value="1"/>
</dbReference>
<accession>A0A0D2NW30</accession>
<keyword evidence="3 11" id="KW-0820">tRNA-binding</keyword>
<dbReference type="NCBIfam" id="TIGR00091">
    <property type="entry name" value="tRNA (guanosine(46)-N7)-methyltransferase TrmB"/>
    <property type="match status" value="1"/>
</dbReference>
<comment type="subcellular location">
    <subcellularLocation>
        <location evidence="2 11">Nucleus</location>
    </subcellularLocation>
</comment>
<keyword evidence="5 11" id="KW-0808">Transferase</keyword>
<comment type="catalytic activity">
    <reaction evidence="1 11">
        <text>guanosine(46) in tRNA + S-adenosyl-L-methionine = N(7)-methylguanosine(46) in tRNA + S-adenosyl-L-homocysteine</text>
        <dbReference type="Rhea" id="RHEA:42708"/>
        <dbReference type="Rhea" id="RHEA-COMP:10188"/>
        <dbReference type="Rhea" id="RHEA-COMP:10189"/>
        <dbReference type="ChEBI" id="CHEBI:57856"/>
        <dbReference type="ChEBI" id="CHEBI:59789"/>
        <dbReference type="ChEBI" id="CHEBI:74269"/>
        <dbReference type="ChEBI" id="CHEBI:74480"/>
        <dbReference type="EC" id="2.1.1.33"/>
    </reaction>
</comment>
<gene>
    <name evidence="11" type="primary">TRM8</name>
    <name evidence="13" type="ORF">HYPSUDRAFT_138459</name>
</gene>
<feature type="binding site" evidence="11">
    <location>
        <begin position="234"/>
        <end position="236"/>
    </location>
    <ligand>
        <name>S-adenosyl-L-methionine</name>
        <dbReference type="ChEBI" id="CHEBI:59789"/>
    </ligand>
</feature>
<dbReference type="PANTHER" id="PTHR23417:SF16">
    <property type="entry name" value="TRNA (GUANINE-N(7)-)-METHYLTRANSFERASE"/>
    <property type="match status" value="1"/>
</dbReference>
<comment type="subunit">
    <text evidence="11">Forms a complex with TRM82.</text>
</comment>
<dbReference type="GO" id="GO:0000049">
    <property type="term" value="F:tRNA binding"/>
    <property type="evidence" value="ECO:0007669"/>
    <property type="project" value="UniProtKB-UniRule"/>
</dbReference>
<evidence type="ECO:0000256" key="10">
    <source>
        <dbReference type="ARBA" id="ARBA00060552"/>
    </source>
</evidence>
<reference evidence="14" key="1">
    <citation type="submission" date="2014-04" db="EMBL/GenBank/DDBJ databases">
        <title>Evolutionary Origins and Diversification of the Mycorrhizal Mutualists.</title>
        <authorList>
            <consortium name="DOE Joint Genome Institute"/>
            <consortium name="Mycorrhizal Genomics Consortium"/>
            <person name="Kohler A."/>
            <person name="Kuo A."/>
            <person name="Nagy L.G."/>
            <person name="Floudas D."/>
            <person name="Copeland A."/>
            <person name="Barry K.W."/>
            <person name="Cichocki N."/>
            <person name="Veneault-Fourrey C."/>
            <person name="LaButti K."/>
            <person name="Lindquist E.A."/>
            <person name="Lipzen A."/>
            <person name="Lundell T."/>
            <person name="Morin E."/>
            <person name="Murat C."/>
            <person name="Riley R."/>
            <person name="Ohm R."/>
            <person name="Sun H."/>
            <person name="Tunlid A."/>
            <person name="Henrissat B."/>
            <person name="Grigoriev I.V."/>
            <person name="Hibbett D.S."/>
            <person name="Martin F."/>
        </authorList>
    </citation>
    <scope>NUCLEOTIDE SEQUENCE [LARGE SCALE GENOMIC DNA]</scope>
    <source>
        <strain evidence="14">FD-334 SS-4</strain>
    </source>
</reference>
<dbReference type="AlphaFoldDB" id="A0A0D2NW30"/>
<keyword evidence="7 11" id="KW-0819">tRNA processing</keyword>
<dbReference type="InterPro" id="IPR003358">
    <property type="entry name" value="tRNA_(Gua-N-7)_MeTrfase_Trmb"/>
</dbReference>
<feature type="binding site" evidence="11">
    <location>
        <position position="153"/>
    </location>
    <ligand>
        <name>S-adenosyl-L-methionine</name>
        <dbReference type="ChEBI" id="CHEBI:59789"/>
    </ligand>
</feature>
<dbReference type="OrthoDB" id="47276at2759"/>
<evidence type="ECO:0000256" key="12">
    <source>
        <dbReference type="SAM" id="MobiDB-lite"/>
    </source>
</evidence>
<dbReference type="GO" id="GO:0005634">
    <property type="term" value="C:nucleus"/>
    <property type="evidence" value="ECO:0007669"/>
    <property type="project" value="UniProtKB-SubCell"/>
</dbReference>
<dbReference type="HAMAP" id="MF_03055">
    <property type="entry name" value="tRNA_methyltr_TrmB_euk"/>
    <property type="match status" value="1"/>
</dbReference>
<feature type="binding site" evidence="11">
    <location>
        <position position="71"/>
    </location>
    <ligand>
        <name>S-adenosyl-L-methionine</name>
        <dbReference type="ChEBI" id="CHEBI:59789"/>
    </ligand>
</feature>
<evidence type="ECO:0000256" key="8">
    <source>
        <dbReference type="ARBA" id="ARBA00022884"/>
    </source>
</evidence>
<comment type="pathway">
    <text evidence="10 11">tRNA modification; N(7)-methylguanine-tRNA biosynthesis.</text>
</comment>
<dbReference type="FunFam" id="3.40.50.150:FF:000060">
    <property type="entry name" value="tRNA (guanine-N(7)-)-methyltransferase"/>
    <property type="match status" value="1"/>
</dbReference>
<evidence type="ECO:0000256" key="6">
    <source>
        <dbReference type="ARBA" id="ARBA00022691"/>
    </source>
</evidence>
<comment type="function">
    <text evidence="11">Catalyzes the formation of N(7)-methylguanine at position 46 (m7G46) in tRNA.</text>
</comment>
<dbReference type="Proteomes" id="UP000054270">
    <property type="component" value="Unassembled WGS sequence"/>
</dbReference>
<evidence type="ECO:0000256" key="3">
    <source>
        <dbReference type="ARBA" id="ARBA00022555"/>
    </source>
</evidence>
<dbReference type="CDD" id="cd02440">
    <property type="entry name" value="AdoMet_MTases"/>
    <property type="match status" value="1"/>
</dbReference>
<evidence type="ECO:0000256" key="4">
    <source>
        <dbReference type="ARBA" id="ARBA00022603"/>
    </source>
</evidence>
<dbReference type="PROSITE" id="PS51625">
    <property type="entry name" value="SAM_MT_TRMB"/>
    <property type="match status" value="1"/>
</dbReference>
<evidence type="ECO:0000313" key="14">
    <source>
        <dbReference type="Proteomes" id="UP000054270"/>
    </source>
</evidence>
<sequence>MAKRKRTTASEPAAAEPTILPQKKNYRQRAHANPFSDHALQYPATPAAIDWTDHYPAFAASGKVPEFADVGCGFGGLLISLAPLFPDTLMIGMEIRVQVSQYVQDRIAALRVTTLPDDAVLRPFQNVSIVRANAMKFLPNYFAKHSLSALFFLFPDPHFKSRKHKARIISPTLLAEYAYVLKPGGIIYTITDVKDLHDWMRTHLTAFPLFEPVDEDSLRAEGKGPIIDAVYTSTEEGKKVERNGGEKWLACFRRVPAH</sequence>
<feature type="compositionally biased region" description="Low complexity" evidence="12">
    <location>
        <begin position="9"/>
        <end position="18"/>
    </location>
</feature>
<evidence type="ECO:0000313" key="13">
    <source>
        <dbReference type="EMBL" id="KJA23024.1"/>
    </source>
</evidence>
<feature type="binding site" evidence="11">
    <location>
        <begin position="94"/>
        <end position="95"/>
    </location>
    <ligand>
        <name>S-adenosyl-L-methionine</name>
        <dbReference type="ChEBI" id="CHEBI:59789"/>
    </ligand>
</feature>
<dbReference type="UniPathway" id="UPA00989"/>
<dbReference type="Pfam" id="PF02390">
    <property type="entry name" value="Methyltransf_4"/>
    <property type="match status" value="1"/>
</dbReference>
<dbReference type="GO" id="GO:0106143">
    <property type="term" value="C:tRNA (m7G46) methyltransferase complex"/>
    <property type="evidence" value="ECO:0007669"/>
    <property type="project" value="UniProtKB-ARBA"/>
</dbReference>
<keyword evidence="6 11" id="KW-0949">S-adenosyl-L-methionine</keyword>
<feature type="region of interest" description="Disordered" evidence="12">
    <location>
        <begin position="1"/>
        <end position="20"/>
    </location>
</feature>
<evidence type="ECO:0000256" key="1">
    <source>
        <dbReference type="ARBA" id="ARBA00000142"/>
    </source>
</evidence>
<protein>
    <recommendedName>
        <fullName evidence="11">tRNA (guanine-N(7)-)-methyltransferase</fullName>
        <ecNumber evidence="11">2.1.1.33</ecNumber>
    </recommendedName>
    <alternativeName>
        <fullName evidence="11">Transfer RNA methyltransferase 8</fullName>
    </alternativeName>
    <alternativeName>
        <fullName evidence="11">tRNA (guanine(46)-N(7))-methyltransferase</fullName>
    </alternativeName>
    <alternativeName>
        <fullName evidence="11">tRNA(m7G46)-methyltransferase</fullName>
    </alternativeName>
</protein>
<dbReference type="EC" id="2.1.1.33" evidence="11"/>
<dbReference type="InterPro" id="IPR029063">
    <property type="entry name" value="SAM-dependent_MTases_sf"/>
</dbReference>
<feature type="binding site" evidence="11">
    <location>
        <begin position="133"/>
        <end position="134"/>
    </location>
    <ligand>
        <name>S-adenosyl-L-methionine</name>
        <dbReference type="ChEBI" id="CHEBI:59789"/>
    </ligand>
</feature>
<name>A0A0D2NW30_HYPSF</name>
<dbReference type="STRING" id="945553.A0A0D2NW30"/>
<proteinExistence type="inferred from homology"/>